<dbReference type="SMART" id="SM00283">
    <property type="entry name" value="MA"/>
    <property type="match status" value="1"/>
</dbReference>
<dbReference type="InterPro" id="IPR003660">
    <property type="entry name" value="HAMP_dom"/>
</dbReference>
<dbReference type="PANTHER" id="PTHR32089:SF112">
    <property type="entry name" value="LYSOZYME-LIKE PROTEIN-RELATED"/>
    <property type="match status" value="1"/>
</dbReference>
<dbReference type="PROSITE" id="PS50885">
    <property type="entry name" value="HAMP"/>
    <property type="match status" value="1"/>
</dbReference>
<proteinExistence type="inferred from homology"/>
<dbReference type="Gene3D" id="6.10.340.10">
    <property type="match status" value="1"/>
</dbReference>
<dbReference type="SUPFAM" id="SSF58104">
    <property type="entry name" value="Methyl-accepting chemotaxis protein (MCP) signaling domain"/>
    <property type="match status" value="1"/>
</dbReference>
<dbReference type="Pfam" id="PF00672">
    <property type="entry name" value="HAMP"/>
    <property type="match status" value="1"/>
</dbReference>
<protein>
    <submittedName>
        <fullName evidence="10">Methyl-accepting chemotaxis protein</fullName>
    </submittedName>
</protein>
<dbReference type="EMBL" id="QWVT01000027">
    <property type="protein sequence ID" value="RID83478.1"/>
    <property type="molecule type" value="Genomic_DNA"/>
</dbReference>
<feature type="domain" description="Methyl-accepting transducer" evidence="8">
    <location>
        <begin position="283"/>
        <end position="534"/>
    </location>
</feature>
<feature type="transmembrane region" description="Helical" evidence="7">
    <location>
        <begin position="188"/>
        <end position="214"/>
    </location>
</feature>
<evidence type="ECO:0000256" key="1">
    <source>
        <dbReference type="ARBA" id="ARBA00004236"/>
    </source>
</evidence>
<dbReference type="Pfam" id="PF12729">
    <property type="entry name" value="4HB_MCP_1"/>
    <property type="match status" value="1"/>
</dbReference>
<dbReference type="PANTHER" id="PTHR32089">
    <property type="entry name" value="METHYL-ACCEPTING CHEMOTAXIS PROTEIN MCPB"/>
    <property type="match status" value="1"/>
</dbReference>
<dbReference type="AlphaFoldDB" id="A0A398B3Q8"/>
<dbReference type="GO" id="GO:0007165">
    <property type="term" value="P:signal transduction"/>
    <property type="evidence" value="ECO:0007669"/>
    <property type="project" value="UniProtKB-KW"/>
</dbReference>
<dbReference type="Pfam" id="PF00015">
    <property type="entry name" value="MCPsignal"/>
    <property type="match status" value="1"/>
</dbReference>
<gene>
    <name evidence="10" type="ORF">D1970_15760</name>
</gene>
<evidence type="ECO:0000256" key="3">
    <source>
        <dbReference type="ARBA" id="ARBA00023136"/>
    </source>
</evidence>
<dbReference type="InterPro" id="IPR047347">
    <property type="entry name" value="YvaQ-like_sensor"/>
</dbReference>
<keyword evidence="7" id="KW-1133">Transmembrane helix</keyword>
<evidence type="ECO:0000256" key="6">
    <source>
        <dbReference type="PROSITE-ProRule" id="PRU00284"/>
    </source>
</evidence>
<dbReference type="RefSeq" id="WP_119113837.1">
    <property type="nucleotide sequence ID" value="NZ_CBCSEO010000043.1"/>
</dbReference>
<evidence type="ECO:0000313" key="10">
    <source>
        <dbReference type="EMBL" id="RID83478.1"/>
    </source>
</evidence>
<dbReference type="GO" id="GO:0006935">
    <property type="term" value="P:chemotaxis"/>
    <property type="evidence" value="ECO:0007669"/>
    <property type="project" value="InterPro"/>
</dbReference>
<dbReference type="GO" id="GO:0005886">
    <property type="term" value="C:plasma membrane"/>
    <property type="evidence" value="ECO:0007669"/>
    <property type="project" value="UniProtKB-SubCell"/>
</dbReference>
<comment type="subcellular location">
    <subcellularLocation>
        <location evidence="1">Cell membrane</location>
    </subcellularLocation>
</comment>
<keyword evidence="11" id="KW-1185">Reference proteome</keyword>
<evidence type="ECO:0000256" key="5">
    <source>
        <dbReference type="ARBA" id="ARBA00029447"/>
    </source>
</evidence>
<evidence type="ECO:0000259" key="9">
    <source>
        <dbReference type="PROSITE" id="PS50885"/>
    </source>
</evidence>
<dbReference type="InterPro" id="IPR004090">
    <property type="entry name" value="Chemotax_Me-accpt_rcpt"/>
</dbReference>
<dbReference type="GO" id="GO:0004888">
    <property type="term" value="F:transmembrane signaling receptor activity"/>
    <property type="evidence" value="ECO:0007669"/>
    <property type="project" value="InterPro"/>
</dbReference>
<dbReference type="Proteomes" id="UP000265816">
    <property type="component" value="Unassembled WGS sequence"/>
</dbReference>
<dbReference type="PROSITE" id="PS50111">
    <property type="entry name" value="CHEMOTAXIS_TRANSDUC_2"/>
    <property type="match status" value="1"/>
</dbReference>
<dbReference type="SMART" id="SM00304">
    <property type="entry name" value="HAMP"/>
    <property type="match status" value="1"/>
</dbReference>
<dbReference type="InterPro" id="IPR024478">
    <property type="entry name" value="HlyB_4HB_MCP"/>
</dbReference>
<dbReference type="PRINTS" id="PR00260">
    <property type="entry name" value="CHEMTRNSDUCR"/>
</dbReference>
<accession>A0A398B3Q8</accession>
<name>A0A398B3Q8_9BACI</name>
<dbReference type="CDD" id="cd19411">
    <property type="entry name" value="MCP2201-like_sensor"/>
    <property type="match status" value="1"/>
</dbReference>
<feature type="domain" description="HAMP" evidence="9">
    <location>
        <begin position="212"/>
        <end position="264"/>
    </location>
</feature>
<evidence type="ECO:0000256" key="2">
    <source>
        <dbReference type="ARBA" id="ARBA00022475"/>
    </source>
</evidence>
<dbReference type="OrthoDB" id="9760371at2"/>
<evidence type="ECO:0000259" key="8">
    <source>
        <dbReference type="PROSITE" id="PS50111"/>
    </source>
</evidence>
<dbReference type="CDD" id="cd06225">
    <property type="entry name" value="HAMP"/>
    <property type="match status" value="1"/>
</dbReference>
<dbReference type="InterPro" id="IPR004089">
    <property type="entry name" value="MCPsignal_dom"/>
</dbReference>
<organism evidence="10 11">
    <name type="scientific">Mesobacillus zeae</name>
    <dbReference type="NCBI Taxonomy" id="1917180"/>
    <lineage>
        <taxon>Bacteria</taxon>
        <taxon>Bacillati</taxon>
        <taxon>Bacillota</taxon>
        <taxon>Bacilli</taxon>
        <taxon>Bacillales</taxon>
        <taxon>Bacillaceae</taxon>
        <taxon>Mesobacillus</taxon>
    </lineage>
</organism>
<keyword evidence="3 7" id="KW-0472">Membrane</keyword>
<keyword evidence="7" id="KW-0812">Transmembrane</keyword>
<keyword evidence="2" id="KW-1003">Cell membrane</keyword>
<reference evidence="10 11" key="1">
    <citation type="submission" date="2018-08" db="EMBL/GenBank/DDBJ databases">
        <title>Bacillus jemisoniae sp. nov., Bacillus chryseoplanitiae sp. nov., Bacillus resnikiae sp. nov., and Bacillus frankliniae sp. nov., isolated from Viking spacecraft and associated surfaces.</title>
        <authorList>
            <person name="Seuylemezian A."/>
            <person name="Vaishampayan P."/>
        </authorList>
    </citation>
    <scope>NUCLEOTIDE SEQUENCE [LARGE SCALE GENOMIC DNA]</scope>
    <source>
        <strain evidence="10 11">JJ-247</strain>
    </source>
</reference>
<dbReference type="Gene3D" id="1.10.287.950">
    <property type="entry name" value="Methyl-accepting chemotaxis protein"/>
    <property type="match status" value="1"/>
</dbReference>
<sequence length="570" mass="62166">MKWVNNLKMRTKLLSGFVCIAILIAVVGYIGLSNTMSINSNANALYNENLSGINSTRTVRGNLKQINSNLELMLYIKDENKINELESENDRLVVLDNQELDAYEKTIVKPEDRELYSEFKTLLSGYRGIRDEYIKLINENKMGEAKAYYRELVDSRDKMTAKLDELIDNNVKWGKEALDNNADSYDKAFIAIMSFSAGGILLAVVLGLLIATLISKRLTRIMEFAEKIGGGDFTQNIDMDAKDEIGSVAKSLNSAVDNIRGLIAEIANSSTEISATSEELSALSEEISSRMENINASVSQISQGTEDLSSVAEEVSASTEEVSSMTVTLATKAEFSLKTSNEIQERAAEIQQKGERAVTITKEIYEEKREKILNAIEAGKVVDRVSVMADTIGNIAAQVNLLSLNAAIEAARAGEHGRGFSVVAGEVRKLAEQSSQTVNEIQDTVKQVHEAFGRISGNAEEILAFIQDFVGANNQLLVETGTQYEKDARTISDVSIELDAVTEQVASAIEQINTAIQNVSATAQESASSTEQIADSVTESAASIEDVARSAQGQAELAETLNSMVQKFKI</sequence>
<comment type="similarity">
    <text evidence="5">Belongs to the methyl-accepting chemotaxis (MCP) protein family.</text>
</comment>
<evidence type="ECO:0000313" key="11">
    <source>
        <dbReference type="Proteomes" id="UP000265816"/>
    </source>
</evidence>
<evidence type="ECO:0000256" key="4">
    <source>
        <dbReference type="ARBA" id="ARBA00023224"/>
    </source>
</evidence>
<evidence type="ECO:0000256" key="7">
    <source>
        <dbReference type="SAM" id="Phobius"/>
    </source>
</evidence>
<keyword evidence="4 6" id="KW-0807">Transducer</keyword>
<comment type="caution">
    <text evidence="10">The sequence shown here is derived from an EMBL/GenBank/DDBJ whole genome shotgun (WGS) entry which is preliminary data.</text>
</comment>